<proteinExistence type="predicted"/>
<reference evidence="1 2" key="1">
    <citation type="submission" date="2016-11" db="EMBL/GenBank/DDBJ databases">
        <authorList>
            <person name="Kadnikov V."/>
            <person name="Nazina T."/>
        </authorList>
    </citation>
    <scope>NUCLEOTIDE SEQUENCE [LARGE SCALE GENOMIC DNA]</scope>
    <source>
        <strain evidence="1 2">1017</strain>
    </source>
</reference>
<dbReference type="AlphaFoldDB" id="A0A1Q5SM07"/>
<name>A0A1Q5SM07_9BACL</name>
<accession>A0A1Q5SM07</accession>
<reference evidence="2" key="2">
    <citation type="submission" date="2017-01" db="EMBL/GenBank/DDBJ databases">
        <title>Genome sequencing and annotation of Geobacillus sp. 1017, a Hydrocarbon-Oxidizing Thermophilic Bacterium Isolated from a Heavy Oil Reservoir (China).</title>
        <authorList>
            <person name="Kadnikov V.V."/>
            <person name="Mardanov A.V."/>
            <person name="Poltaraus A.B."/>
            <person name="Sokolova D.S."/>
            <person name="Semenova E.M."/>
            <person name="Ravin N.V."/>
            <person name="Tourova T.P."/>
            <person name="Nazina T.N."/>
        </authorList>
    </citation>
    <scope>NUCLEOTIDE SEQUENCE [LARGE SCALE GENOMIC DNA]</scope>
    <source>
        <strain evidence="2">1017</strain>
    </source>
</reference>
<organism evidence="1 2">
    <name type="scientific">Geobacillus proteiniphilus</name>
    <dbReference type="NCBI Taxonomy" id="860353"/>
    <lineage>
        <taxon>Bacteria</taxon>
        <taxon>Bacillati</taxon>
        <taxon>Bacillota</taxon>
        <taxon>Bacilli</taxon>
        <taxon>Bacillales</taxon>
        <taxon>Anoxybacillaceae</taxon>
        <taxon>Geobacillus</taxon>
    </lineage>
</organism>
<dbReference type="EMBL" id="MQMG01000062">
    <property type="protein sequence ID" value="OKO88970.1"/>
    <property type="molecule type" value="Genomic_DNA"/>
</dbReference>
<evidence type="ECO:0000313" key="1">
    <source>
        <dbReference type="EMBL" id="OKO88970.1"/>
    </source>
</evidence>
<sequence length="89" mass="10457">MKHDHISFKEYTMDNLSLPINIADLIPRHNNAVHEIGERIPMETFLPYYKGGGHLHHTHQVKNFGSSPQHILDKQYVFLYKDVQKSLIY</sequence>
<gene>
    <name evidence="1" type="ORF">BRO54_3433</name>
</gene>
<comment type="caution">
    <text evidence="1">The sequence shown here is derived from an EMBL/GenBank/DDBJ whole genome shotgun (WGS) entry which is preliminary data.</text>
</comment>
<protein>
    <submittedName>
        <fullName evidence="1">Mobile element protein</fullName>
    </submittedName>
</protein>
<evidence type="ECO:0000313" key="2">
    <source>
        <dbReference type="Proteomes" id="UP000186030"/>
    </source>
</evidence>
<dbReference type="Proteomes" id="UP000186030">
    <property type="component" value="Unassembled WGS sequence"/>
</dbReference>